<protein>
    <submittedName>
        <fullName evidence="9">SLC13 family permease</fullName>
    </submittedName>
</protein>
<dbReference type="PANTHER" id="PTHR43652">
    <property type="entry name" value="BASIC AMINO ACID ANTIPORTER YFCC-RELATED"/>
    <property type="match status" value="1"/>
</dbReference>
<feature type="transmembrane region" description="Helical" evidence="7">
    <location>
        <begin position="537"/>
        <end position="557"/>
    </location>
</feature>
<feature type="transmembrane region" description="Helical" evidence="7">
    <location>
        <begin position="139"/>
        <end position="160"/>
    </location>
</feature>
<dbReference type="GO" id="GO:0006813">
    <property type="term" value="P:potassium ion transport"/>
    <property type="evidence" value="ECO:0007669"/>
    <property type="project" value="InterPro"/>
</dbReference>
<dbReference type="GO" id="GO:0008324">
    <property type="term" value="F:monoatomic cation transmembrane transporter activity"/>
    <property type="evidence" value="ECO:0007669"/>
    <property type="project" value="InterPro"/>
</dbReference>
<evidence type="ECO:0000313" key="10">
    <source>
        <dbReference type="Proteomes" id="UP000315215"/>
    </source>
</evidence>
<dbReference type="AlphaFoldDB" id="A0A516KHL5"/>
<evidence type="ECO:0000256" key="2">
    <source>
        <dbReference type="ARBA" id="ARBA00022448"/>
    </source>
</evidence>
<dbReference type="Proteomes" id="UP000315215">
    <property type="component" value="Chromosome"/>
</dbReference>
<sequence length="598" mass="66746">MTWEMIYTVIVVFMMMVCLIKEITRPEIIVFVALTCLLGAGVITTEEAIAGFANEGMLTVALLFIVAGTIQKSGLMERTIAKLVRSSDSPRRSLIRLVVPITGVSAFLNNTPIVATLTPIIHKWCQNQNLAPSKFLIPLSYASILGGILTVMGTSTNLVVHGLLLENGMEGYSLFTLAPYSLPACLLGLGYLVTVGFKLLPSYKVSNTYSYEKEKEYLMEMIVEDNYPYLDNPIINKTVEEANLHNLDYVYLIAIIRNEERIYPVNSSTMIKGNDHLIFTGQISKMGELDTRKGLTLSTGTTTNLERFRNGKGRLMEVVLSHQSNLLYQRIRDTDFRTKYDAGVIAIHRNRVHMEGKIGEIVLRPGDTLVLLTGKDFEERLNLSHDFYMVTPVESYPFLNRMSRWKAWGSMLIMALMIFFVSFHLLSMFAAMSIAVVLYLLLRIISIEEAKSFIQPNVLLLIASAFGIGEALLKTGAASLISTSLIHVSLPYGEIGVLFFLSFITVVFTEIITNNAAAVFMFPIALEAANQLQQDPLPFFILITISASASFLSPIGYQTNLIVYHPGGYRFSDYFKVGLPLSLIVIVTTIVTIYWIEF</sequence>
<dbReference type="OrthoDB" id="9765532at2"/>
<dbReference type="Pfam" id="PF03600">
    <property type="entry name" value="CitMHS"/>
    <property type="match status" value="1"/>
</dbReference>
<dbReference type="PROSITE" id="PS01271">
    <property type="entry name" value="NA_SULFATE"/>
    <property type="match status" value="1"/>
</dbReference>
<evidence type="ECO:0000313" key="9">
    <source>
        <dbReference type="EMBL" id="QDP40879.1"/>
    </source>
</evidence>
<feature type="transmembrane region" description="Helical" evidence="7">
    <location>
        <begin position="458"/>
        <end position="477"/>
    </location>
</feature>
<feature type="transmembrane region" description="Helical" evidence="7">
    <location>
        <begin position="577"/>
        <end position="596"/>
    </location>
</feature>
<dbReference type="InterPro" id="IPR006037">
    <property type="entry name" value="RCK_C"/>
</dbReference>
<feature type="transmembrane region" description="Helical" evidence="7">
    <location>
        <begin position="51"/>
        <end position="70"/>
    </location>
</feature>
<keyword evidence="3 7" id="KW-0812">Transmembrane</keyword>
<evidence type="ECO:0000256" key="6">
    <source>
        <dbReference type="ARBA" id="ARBA00023136"/>
    </source>
</evidence>
<accession>A0A516KHL5</accession>
<evidence type="ECO:0000256" key="5">
    <source>
        <dbReference type="ARBA" id="ARBA00022989"/>
    </source>
</evidence>
<reference evidence="9 10" key="1">
    <citation type="submission" date="2019-07" db="EMBL/GenBank/DDBJ databases">
        <authorList>
            <person name="Li J."/>
        </authorList>
    </citation>
    <scope>NUCLEOTIDE SEQUENCE [LARGE SCALE GENOMIC DNA]</scope>
    <source>
        <strain evidence="9 10">TKL69</strain>
    </source>
</reference>
<feature type="transmembrane region" description="Helical" evidence="7">
    <location>
        <begin position="28"/>
        <end position="45"/>
    </location>
</feature>
<dbReference type="SUPFAM" id="SSF116726">
    <property type="entry name" value="TrkA C-terminal domain-like"/>
    <property type="match status" value="2"/>
</dbReference>
<organism evidence="9 10">
    <name type="scientific">Radiobacillus deserti</name>
    <dbReference type="NCBI Taxonomy" id="2594883"/>
    <lineage>
        <taxon>Bacteria</taxon>
        <taxon>Bacillati</taxon>
        <taxon>Bacillota</taxon>
        <taxon>Bacilli</taxon>
        <taxon>Bacillales</taxon>
        <taxon>Bacillaceae</taxon>
        <taxon>Radiobacillus</taxon>
    </lineage>
</organism>
<dbReference type="RefSeq" id="WP_143894857.1">
    <property type="nucleotide sequence ID" value="NZ_CP041666.1"/>
</dbReference>
<dbReference type="GO" id="GO:0005886">
    <property type="term" value="C:plasma membrane"/>
    <property type="evidence" value="ECO:0007669"/>
    <property type="project" value="TreeGrafter"/>
</dbReference>
<feature type="domain" description="RCK C-terminal" evidence="8">
    <location>
        <begin position="303"/>
        <end position="387"/>
    </location>
</feature>
<evidence type="ECO:0000256" key="4">
    <source>
        <dbReference type="ARBA" id="ARBA00022737"/>
    </source>
</evidence>
<feature type="transmembrane region" description="Helical" evidence="7">
    <location>
        <begin position="6"/>
        <end position="23"/>
    </location>
</feature>
<evidence type="ECO:0000259" key="8">
    <source>
        <dbReference type="PROSITE" id="PS51202"/>
    </source>
</evidence>
<keyword evidence="2" id="KW-0813">Transport</keyword>
<dbReference type="EMBL" id="CP041666">
    <property type="protein sequence ID" value="QDP40879.1"/>
    <property type="molecule type" value="Genomic_DNA"/>
</dbReference>
<evidence type="ECO:0000256" key="3">
    <source>
        <dbReference type="ARBA" id="ARBA00022692"/>
    </source>
</evidence>
<dbReference type="InterPro" id="IPR031312">
    <property type="entry name" value="Na/sul_symport_CS"/>
</dbReference>
<dbReference type="Gene3D" id="3.30.70.1450">
    <property type="entry name" value="Regulator of K+ conductance, C-terminal domain"/>
    <property type="match status" value="2"/>
</dbReference>
<dbReference type="InterPro" id="IPR036721">
    <property type="entry name" value="RCK_C_sf"/>
</dbReference>
<evidence type="ECO:0000256" key="7">
    <source>
        <dbReference type="SAM" id="Phobius"/>
    </source>
</evidence>
<feature type="transmembrane region" description="Helical" evidence="7">
    <location>
        <begin position="180"/>
        <end position="200"/>
    </location>
</feature>
<gene>
    <name evidence="9" type="ORF">FN924_12185</name>
</gene>
<feature type="transmembrane region" description="Helical" evidence="7">
    <location>
        <begin position="405"/>
        <end position="423"/>
    </location>
</feature>
<feature type="transmembrane region" description="Helical" evidence="7">
    <location>
        <begin position="429"/>
        <end position="446"/>
    </location>
</feature>
<keyword evidence="4" id="KW-0677">Repeat</keyword>
<keyword evidence="10" id="KW-1185">Reference proteome</keyword>
<dbReference type="InterPro" id="IPR051679">
    <property type="entry name" value="DASS-Related_Transporters"/>
</dbReference>
<name>A0A516KHL5_9BACI</name>
<dbReference type="PANTHER" id="PTHR43652:SF2">
    <property type="entry name" value="BASIC AMINO ACID ANTIPORTER YFCC-RELATED"/>
    <property type="match status" value="1"/>
</dbReference>
<keyword evidence="5 7" id="KW-1133">Transmembrane helix</keyword>
<feature type="transmembrane region" description="Helical" evidence="7">
    <location>
        <begin position="497"/>
        <end position="525"/>
    </location>
</feature>
<dbReference type="InterPro" id="IPR004680">
    <property type="entry name" value="Cit_transptr-like_dom"/>
</dbReference>
<comment type="subcellular location">
    <subcellularLocation>
        <location evidence="1">Membrane</location>
        <topology evidence="1">Multi-pass membrane protein</topology>
    </subcellularLocation>
</comment>
<dbReference type="PROSITE" id="PS51202">
    <property type="entry name" value="RCK_C"/>
    <property type="match status" value="2"/>
</dbReference>
<proteinExistence type="predicted"/>
<evidence type="ECO:0000256" key="1">
    <source>
        <dbReference type="ARBA" id="ARBA00004141"/>
    </source>
</evidence>
<keyword evidence="6 7" id="KW-0472">Membrane</keyword>
<dbReference type="KEGG" id="aqt:FN924_12185"/>
<feature type="domain" description="RCK C-terminal" evidence="8">
    <location>
        <begin position="206"/>
        <end position="295"/>
    </location>
</feature>